<name>A0A854WFR3_9STRE</name>
<proteinExistence type="predicted"/>
<sequence length="134" mass="15079">MEFVDNSTMAKRVIEKQAIKALLKICQLVEGQAVLLAPVNMGGLRDSIGYKVNESELKAYIGTNCEYAIWVEFGTGEFAEKGNGRKGGWVYQDPGGEWFFTWGMEPQPYLRPAFRRNKKQIQAIITECLRLIGG</sequence>
<dbReference type="AlphaFoldDB" id="A0A854WFR3"/>
<evidence type="ECO:0000313" key="2">
    <source>
        <dbReference type="EMBL" id="PCH14152.1"/>
    </source>
</evidence>
<dbReference type="NCBIfam" id="TIGR01725">
    <property type="entry name" value="phge_HK97_gp10"/>
    <property type="match status" value="1"/>
</dbReference>
<accession>A0A854WFR3</accession>
<dbReference type="Pfam" id="PF04883">
    <property type="entry name" value="HK97-gp10_like"/>
    <property type="match status" value="1"/>
</dbReference>
<dbReference type="EMBL" id="NSGR01000004">
    <property type="protein sequence ID" value="PCH13886.1"/>
    <property type="molecule type" value="Genomic_DNA"/>
</dbReference>
<dbReference type="InterPro" id="IPR010064">
    <property type="entry name" value="HK97-gp10_tail"/>
</dbReference>
<evidence type="ECO:0000313" key="1">
    <source>
        <dbReference type="EMBL" id="PCH13886.1"/>
    </source>
</evidence>
<dbReference type="RefSeq" id="WP_096633236.1">
    <property type="nucleotide sequence ID" value="NZ_NSGR01000003.1"/>
</dbReference>
<protein>
    <recommendedName>
        <fullName evidence="4">HK97 gp10 family phage protein</fullName>
    </recommendedName>
</protein>
<evidence type="ECO:0000313" key="3">
    <source>
        <dbReference type="Proteomes" id="UP000217465"/>
    </source>
</evidence>
<gene>
    <name evidence="2" type="ORF">A9Y57_00155</name>
    <name evidence="1" type="ORF">A9Y57_00521</name>
</gene>
<comment type="caution">
    <text evidence="1">The sequence shown here is derived from an EMBL/GenBank/DDBJ whole genome shotgun (WGS) entry which is preliminary data.</text>
</comment>
<dbReference type="Proteomes" id="UP000217465">
    <property type="component" value="Unassembled WGS sequence"/>
</dbReference>
<evidence type="ECO:0008006" key="4">
    <source>
        <dbReference type="Google" id="ProtNLM"/>
    </source>
</evidence>
<dbReference type="EMBL" id="NSGR01000003">
    <property type="protein sequence ID" value="PCH14152.1"/>
    <property type="molecule type" value="Genomic_DNA"/>
</dbReference>
<reference evidence="1 3" key="1">
    <citation type="submission" date="2016-06" db="EMBL/GenBank/DDBJ databases">
        <authorList>
            <person name="Haines A.N."/>
            <person name="Council K.R."/>
        </authorList>
    </citation>
    <scope>NUCLEOTIDE SEQUENCE [LARGE SCALE GENOMIC DNA]</scope>
    <source>
        <strain evidence="1 3">SP158-29</strain>
    </source>
</reference>
<organism evidence="1 3">
    <name type="scientific">Streptococcus parauberis</name>
    <dbReference type="NCBI Taxonomy" id="1348"/>
    <lineage>
        <taxon>Bacteria</taxon>
        <taxon>Bacillati</taxon>
        <taxon>Bacillota</taxon>
        <taxon>Bacilli</taxon>
        <taxon>Lactobacillales</taxon>
        <taxon>Streptococcaceae</taxon>
        <taxon>Streptococcus</taxon>
    </lineage>
</organism>